<sequence>MRPFTYERPTDVAAAVKAVAATPGAKFLAGGTNLLDLMKLDIEQPTHLVDVNRLPLAGMEDTSDGGLRIGSMVTNSHLAADARVRSRYSVLTQAIVSGGSGQLRNKATAGGNLLQRTRCAYFYDPSKPCNKRLPGSGCSALDGLNRNSAIFGASEACIATHPSDMAVALTALGASLETMTADGATRTLAVADLHRLPGDTPHIETTLAAGELITAVVLPPAPAGGQVYRKARDRASYAGGLASVAVVGSQVAFGAVAHKPWRAEKTEAALASGAGAVEAAHAELAGAQDNGKNGFKIALVARMTADALAQAREGRGA</sequence>
<gene>
    <name evidence="4" type="ORF">OCL97_02330</name>
</gene>
<keyword evidence="2" id="KW-0274">FAD</keyword>
<dbReference type="PROSITE" id="PS51387">
    <property type="entry name" value="FAD_PCMH"/>
    <property type="match status" value="1"/>
</dbReference>
<dbReference type="SUPFAM" id="SSF56176">
    <property type="entry name" value="FAD-binding/transporter-associated domain-like"/>
    <property type="match status" value="1"/>
</dbReference>
<keyword evidence="5" id="KW-1185">Reference proteome</keyword>
<feature type="domain" description="FAD-binding PCMH-type" evidence="3">
    <location>
        <begin position="1"/>
        <end position="223"/>
    </location>
</feature>
<dbReference type="InterPro" id="IPR016169">
    <property type="entry name" value="FAD-bd_PCMH_sub2"/>
</dbReference>
<organism evidence="4 5">
    <name type="scientific">Phenylobacterium ferrooxidans</name>
    <dbReference type="NCBI Taxonomy" id="2982689"/>
    <lineage>
        <taxon>Bacteria</taxon>
        <taxon>Pseudomonadati</taxon>
        <taxon>Pseudomonadota</taxon>
        <taxon>Alphaproteobacteria</taxon>
        <taxon>Caulobacterales</taxon>
        <taxon>Caulobacteraceae</taxon>
        <taxon>Phenylobacterium</taxon>
    </lineage>
</organism>
<dbReference type="InterPro" id="IPR036683">
    <property type="entry name" value="CO_DH_flav_C_dom_sf"/>
</dbReference>
<dbReference type="Pfam" id="PF00941">
    <property type="entry name" value="FAD_binding_5"/>
    <property type="match status" value="1"/>
</dbReference>
<evidence type="ECO:0000256" key="2">
    <source>
        <dbReference type="ARBA" id="ARBA00022827"/>
    </source>
</evidence>
<accession>A0ABW6CRI4</accession>
<keyword evidence="1" id="KW-0285">Flavoprotein</keyword>
<evidence type="ECO:0000313" key="5">
    <source>
        <dbReference type="Proteomes" id="UP001598130"/>
    </source>
</evidence>
<dbReference type="InterPro" id="IPR036318">
    <property type="entry name" value="FAD-bd_PCMH-like_sf"/>
</dbReference>
<dbReference type="InterPro" id="IPR051312">
    <property type="entry name" value="Diverse_Substr_Oxidored"/>
</dbReference>
<dbReference type="EMBL" id="JAOTJD010000002">
    <property type="protein sequence ID" value="MFD3262797.1"/>
    <property type="molecule type" value="Genomic_DNA"/>
</dbReference>
<dbReference type="Proteomes" id="UP001598130">
    <property type="component" value="Unassembled WGS sequence"/>
</dbReference>
<reference evidence="4 5" key="1">
    <citation type="submission" date="2022-09" db="EMBL/GenBank/DDBJ databases">
        <title>New species of Phenylobacterium.</title>
        <authorList>
            <person name="Mieszkin S."/>
        </authorList>
    </citation>
    <scope>NUCLEOTIDE SEQUENCE [LARGE SCALE GENOMIC DNA]</scope>
    <source>
        <strain evidence="4 5">HK31-G</strain>
    </source>
</reference>
<dbReference type="SUPFAM" id="SSF55447">
    <property type="entry name" value="CO dehydrogenase flavoprotein C-terminal domain-like"/>
    <property type="match status" value="1"/>
</dbReference>
<evidence type="ECO:0000259" key="3">
    <source>
        <dbReference type="PROSITE" id="PS51387"/>
    </source>
</evidence>
<evidence type="ECO:0000256" key="1">
    <source>
        <dbReference type="ARBA" id="ARBA00022630"/>
    </source>
</evidence>
<dbReference type="Gene3D" id="3.30.390.50">
    <property type="entry name" value="CO dehydrogenase flavoprotein, C-terminal domain"/>
    <property type="match status" value="1"/>
</dbReference>
<evidence type="ECO:0000313" key="4">
    <source>
        <dbReference type="EMBL" id="MFD3262797.1"/>
    </source>
</evidence>
<name>A0ABW6CRI4_9CAUL</name>
<dbReference type="InterPro" id="IPR005107">
    <property type="entry name" value="CO_DH_flav_C"/>
</dbReference>
<dbReference type="SMART" id="SM01092">
    <property type="entry name" value="CO_deh_flav_C"/>
    <property type="match status" value="1"/>
</dbReference>
<dbReference type="RefSeq" id="WP_304774482.1">
    <property type="nucleotide sequence ID" value="NZ_JAOTJD010000002.1"/>
</dbReference>
<comment type="caution">
    <text evidence="4">The sequence shown here is derived from an EMBL/GenBank/DDBJ whole genome shotgun (WGS) entry which is preliminary data.</text>
</comment>
<proteinExistence type="predicted"/>
<dbReference type="InterPro" id="IPR002346">
    <property type="entry name" value="Mopterin_DH_FAD-bd"/>
</dbReference>
<dbReference type="InterPro" id="IPR016166">
    <property type="entry name" value="FAD-bd_PCMH"/>
</dbReference>
<dbReference type="Gene3D" id="3.30.43.10">
    <property type="entry name" value="Uridine Diphospho-n-acetylenolpyruvylglucosamine Reductase, domain 2"/>
    <property type="match status" value="1"/>
</dbReference>
<protein>
    <submittedName>
        <fullName evidence="4">Xanthine dehydrogenase family protein subunit M</fullName>
    </submittedName>
</protein>
<dbReference type="Gene3D" id="3.30.465.10">
    <property type="match status" value="2"/>
</dbReference>
<dbReference type="PANTHER" id="PTHR42659">
    <property type="entry name" value="XANTHINE DEHYDROGENASE SUBUNIT C-RELATED"/>
    <property type="match status" value="1"/>
</dbReference>
<dbReference type="PANTHER" id="PTHR42659:SF5">
    <property type="entry name" value="ALDEHYDE OXIDOREDUCTASE FAD-BINDING SUBUNIT PAOB"/>
    <property type="match status" value="1"/>
</dbReference>
<dbReference type="InterPro" id="IPR016167">
    <property type="entry name" value="FAD-bd_PCMH_sub1"/>
</dbReference>